<organism evidence="1">
    <name type="scientific">Arion vulgaris</name>
    <dbReference type="NCBI Taxonomy" id="1028688"/>
    <lineage>
        <taxon>Eukaryota</taxon>
        <taxon>Metazoa</taxon>
        <taxon>Spiralia</taxon>
        <taxon>Lophotrochozoa</taxon>
        <taxon>Mollusca</taxon>
        <taxon>Gastropoda</taxon>
        <taxon>Heterobranchia</taxon>
        <taxon>Euthyneura</taxon>
        <taxon>Panpulmonata</taxon>
        <taxon>Eupulmonata</taxon>
        <taxon>Stylommatophora</taxon>
        <taxon>Helicina</taxon>
        <taxon>Arionoidea</taxon>
        <taxon>Arionidae</taxon>
        <taxon>Arion</taxon>
    </lineage>
</organism>
<feature type="non-terminal residue" evidence="1">
    <location>
        <position position="49"/>
    </location>
</feature>
<gene>
    <name evidence="1" type="primary">ORF26970</name>
</gene>
<protein>
    <submittedName>
        <fullName evidence="1">Uncharacterized protein</fullName>
    </submittedName>
</protein>
<accession>A0A0B6YIW0</accession>
<name>A0A0B6YIW0_9EUPU</name>
<dbReference type="AlphaFoldDB" id="A0A0B6YIW0"/>
<proteinExistence type="predicted"/>
<evidence type="ECO:0000313" key="1">
    <source>
        <dbReference type="EMBL" id="CEK56168.1"/>
    </source>
</evidence>
<dbReference type="EMBL" id="HACG01009303">
    <property type="protein sequence ID" value="CEK56168.1"/>
    <property type="molecule type" value="Transcribed_RNA"/>
</dbReference>
<sequence length="49" mass="5644">MSLDVRERDITCLSIADGSRPDTLRETTSMLLLTQHECYCLYNMNVTAY</sequence>
<reference evidence="1" key="1">
    <citation type="submission" date="2014-12" db="EMBL/GenBank/DDBJ databases">
        <title>Insight into the proteome of Arion vulgaris.</title>
        <authorList>
            <person name="Aradska J."/>
            <person name="Bulat T."/>
            <person name="Smidak R."/>
            <person name="Sarate P."/>
            <person name="Gangsoo J."/>
            <person name="Sialana F."/>
            <person name="Bilban M."/>
            <person name="Lubec G."/>
        </authorList>
    </citation>
    <scope>NUCLEOTIDE SEQUENCE</scope>
    <source>
        <tissue evidence="1">Skin</tissue>
    </source>
</reference>